<evidence type="ECO:0000313" key="5">
    <source>
        <dbReference type="EMBL" id="EWS82950.1"/>
    </source>
</evidence>
<dbReference type="HOGENOM" id="CLU_009583_0_3_11"/>
<dbReference type="PANTHER" id="PTHR12526:SF638">
    <property type="entry name" value="SPORE COAT PROTEIN SA"/>
    <property type="match status" value="1"/>
</dbReference>
<dbReference type="InterPro" id="IPR028098">
    <property type="entry name" value="Glyco_trans_4-like_N"/>
</dbReference>
<feature type="region of interest" description="Disordered" evidence="3">
    <location>
        <begin position="371"/>
        <end position="391"/>
    </location>
</feature>
<feature type="domain" description="Glycosyltransferase subfamily 4-like N-terminal" evidence="4">
    <location>
        <begin position="25"/>
        <end position="131"/>
    </location>
</feature>
<dbReference type="AlphaFoldDB" id="Z9JX51"/>
<feature type="region of interest" description="Disordered" evidence="3">
    <location>
        <begin position="145"/>
        <end position="198"/>
    </location>
</feature>
<dbReference type="PANTHER" id="PTHR12526">
    <property type="entry name" value="GLYCOSYLTRANSFERASE"/>
    <property type="match status" value="1"/>
</dbReference>
<dbReference type="GO" id="GO:0016757">
    <property type="term" value="F:glycosyltransferase activity"/>
    <property type="evidence" value="ECO:0007669"/>
    <property type="project" value="UniProtKB-KW"/>
</dbReference>
<dbReference type="Pfam" id="PF13439">
    <property type="entry name" value="Glyco_transf_4"/>
    <property type="match status" value="1"/>
</dbReference>
<comment type="caution">
    <text evidence="5">The sequence shown here is derived from an EMBL/GenBank/DDBJ whole genome shotgun (WGS) entry which is preliminary data.</text>
</comment>
<dbReference type="PATRIC" id="fig|396014.3.peg.594"/>
<dbReference type="Pfam" id="PF13692">
    <property type="entry name" value="Glyco_trans_1_4"/>
    <property type="match status" value="1"/>
</dbReference>
<dbReference type="Proteomes" id="UP000023067">
    <property type="component" value="Unassembled WGS sequence"/>
</dbReference>
<dbReference type="Gene3D" id="3.40.50.2000">
    <property type="entry name" value="Glycogen Phosphorylase B"/>
    <property type="match status" value="2"/>
</dbReference>
<name>Z9JX51_9MICO</name>
<dbReference type="SUPFAM" id="SSF53756">
    <property type="entry name" value="UDP-Glycosyltransferase/glycogen phosphorylase"/>
    <property type="match status" value="1"/>
</dbReference>
<reference evidence="5 6" key="1">
    <citation type="submission" date="2014-02" db="EMBL/GenBank/DDBJ databases">
        <title>Genome sequence of Brachybacterium phenoliresistens strain W13A50.</title>
        <authorList>
            <person name="Wang X."/>
        </authorList>
    </citation>
    <scope>NUCLEOTIDE SEQUENCE [LARGE SCALE GENOMIC DNA]</scope>
    <source>
        <strain evidence="5 6">W13A50</strain>
    </source>
</reference>
<dbReference type="CDD" id="cd03801">
    <property type="entry name" value="GT4_PimA-like"/>
    <property type="match status" value="1"/>
</dbReference>
<accession>Z9JX51</accession>
<evidence type="ECO:0000256" key="2">
    <source>
        <dbReference type="ARBA" id="ARBA00022679"/>
    </source>
</evidence>
<feature type="compositionally biased region" description="Low complexity" evidence="3">
    <location>
        <begin position="371"/>
        <end position="385"/>
    </location>
</feature>
<keyword evidence="1" id="KW-0328">Glycosyltransferase</keyword>
<evidence type="ECO:0000256" key="1">
    <source>
        <dbReference type="ARBA" id="ARBA00022676"/>
    </source>
</evidence>
<evidence type="ECO:0000259" key="4">
    <source>
        <dbReference type="Pfam" id="PF13439"/>
    </source>
</evidence>
<dbReference type="STRING" id="396014.BF93_08035"/>
<dbReference type="eggNOG" id="COG0438">
    <property type="taxonomic scope" value="Bacteria"/>
</dbReference>
<organism evidence="5 6">
    <name type="scientific">Brachybacterium phenoliresistens</name>
    <dbReference type="NCBI Taxonomy" id="396014"/>
    <lineage>
        <taxon>Bacteria</taxon>
        <taxon>Bacillati</taxon>
        <taxon>Actinomycetota</taxon>
        <taxon>Actinomycetes</taxon>
        <taxon>Micrococcales</taxon>
        <taxon>Dermabacteraceae</taxon>
        <taxon>Brachybacterium</taxon>
    </lineage>
</organism>
<gene>
    <name evidence="5" type="ORF">BF93_08035</name>
</gene>
<sequence length="391" mass="39953">MVLLEPTAVGGLAAHVRQEEALLESAGVRITRPPVRIAPRPGPQDLATVRTLRRILRRPGSGIGAVHAHGLRAAALAGLARGPRGRRPLLVVTLHNRIAGGAGVRIIGAALLRIIRARADAVLTVSPDLATGLDGVPRVLHAIVPAPEPSAPEPSASQPPASEPPAPEAPAGRGTDPAPQPAPSGTGPAPQPAPSARSGPAGLEVLVVARLAPQKGLDVLLDAVRLLVDRRVDVQVRIAGDGPEQSALEARIRAESLPVRLLGRREDVPALLASCDLVVSAARWEGQPVFLQEALRAGRAIVATRAGGTELVTGDAAALVPVEDPAALADAIAAMADPSARRRAAQASARRARELPGAAEMSAQLLEVLGLGPAAGTPPRAAGTPMRDDAP</sequence>
<dbReference type="EMBL" id="JDYK01000002">
    <property type="protein sequence ID" value="EWS82950.1"/>
    <property type="molecule type" value="Genomic_DNA"/>
</dbReference>
<keyword evidence="6" id="KW-1185">Reference proteome</keyword>
<proteinExistence type="predicted"/>
<evidence type="ECO:0000313" key="6">
    <source>
        <dbReference type="Proteomes" id="UP000023067"/>
    </source>
</evidence>
<evidence type="ECO:0000256" key="3">
    <source>
        <dbReference type="SAM" id="MobiDB-lite"/>
    </source>
</evidence>
<protein>
    <submittedName>
        <fullName evidence="5">Glycosyl transferase</fullName>
    </submittedName>
</protein>
<keyword evidence="2 5" id="KW-0808">Transferase</keyword>